<dbReference type="EMBL" id="JRPN01000046">
    <property type="protein sequence ID" value="KGT73440.1"/>
    <property type="molecule type" value="Genomic_DNA"/>
</dbReference>
<organism evidence="1 2">
    <name type="scientific">Bradyrhizobium japonicum</name>
    <dbReference type="NCBI Taxonomy" id="375"/>
    <lineage>
        <taxon>Bacteria</taxon>
        <taxon>Pseudomonadati</taxon>
        <taxon>Pseudomonadota</taxon>
        <taxon>Alphaproteobacteria</taxon>
        <taxon>Hyphomicrobiales</taxon>
        <taxon>Nitrobacteraceae</taxon>
        <taxon>Bradyrhizobium</taxon>
    </lineage>
</organism>
<proteinExistence type="predicted"/>
<name>A0A0A3XGL9_BRAJP</name>
<comment type="caution">
    <text evidence="1">The sequence shown here is derived from an EMBL/GenBank/DDBJ whole genome shotgun (WGS) entry which is preliminary data.</text>
</comment>
<protein>
    <submittedName>
        <fullName evidence="1">Uncharacterized protein</fullName>
    </submittedName>
</protein>
<reference evidence="1 2" key="1">
    <citation type="submission" date="2014-09" db="EMBL/GenBank/DDBJ databases">
        <title>Draft genome of Bradyrhizobium japonicum Is-34.</title>
        <authorList>
            <person name="Tsurumaru H."/>
            <person name="Yamakawa T."/>
            <person name="Hashimoto S."/>
            <person name="Okizaki K."/>
            <person name="Kanesaki Y."/>
            <person name="Yoshikawa H."/>
            <person name="Yajima S."/>
        </authorList>
    </citation>
    <scope>NUCLEOTIDE SEQUENCE [LARGE SCALE GENOMIC DNA]</scope>
    <source>
        <strain evidence="1 2">Is-34</strain>
    </source>
</reference>
<gene>
    <name evidence="1" type="ORF">MA20_44355</name>
</gene>
<sequence>MADLPELINQLGSLTVLEAAELSKMLRERLERPLKRKHLSFNEGKVCDAVVRRLEAREQQVRANLRWPEQENHQHPVEVVFDLGSQLYALEHTGIERFDGHIRMEAQTEKLFAPITTALKDALGTDALFELYLPVNSLNGRKAAQLSAIQQAIIDWVKTTAPTIPKRPYPDYKGNGVGLSRRPNVPFDVALCRFEPPIVPGKHFQIRHTVDDVEKLRRDRMKAAIDKKFPKLAAWKANEGAKSILVLEQNDIQLTNPSIVADVYLPLAKAREDRPDETYLVASCMSPNWWMWPILIGDRSYDDYAKSDDPSFWEFEPSKLASLTKR</sequence>
<dbReference type="STRING" id="375.BKD09_RS42625"/>
<dbReference type="Proteomes" id="UP000030377">
    <property type="component" value="Unassembled WGS sequence"/>
</dbReference>
<accession>A0A0A3XGL9</accession>
<evidence type="ECO:0000313" key="1">
    <source>
        <dbReference type="EMBL" id="KGT73440.1"/>
    </source>
</evidence>
<evidence type="ECO:0000313" key="2">
    <source>
        <dbReference type="Proteomes" id="UP000030377"/>
    </source>
</evidence>
<dbReference type="AlphaFoldDB" id="A0A0A3XGL9"/>